<gene>
    <name evidence="2" type="ORF">FGG08_006486</name>
</gene>
<evidence type="ECO:0000313" key="2">
    <source>
        <dbReference type="EMBL" id="KAH0536660.1"/>
    </source>
</evidence>
<feature type="region of interest" description="Disordered" evidence="1">
    <location>
        <begin position="338"/>
        <end position="358"/>
    </location>
</feature>
<evidence type="ECO:0000313" key="3">
    <source>
        <dbReference type="Proteomes" id="UP000698800"/>
    </source>
</evidence>
<comment type="caution">
    <text evidence="2">The sequence shown here is derived from an EMBL/GenBank/DDBJ whole genome shotgun (WGS) entry which is preliminary data.</text>
</comment>
<name>A0A9P8I0T1_9PEZI</name>
<evidence type="ECO:0000256" key="1">
    <source>
        <dbReference type="SAM" id="MobiDB-lite"/>
    </source>
</evidence>
<dbReference type="Proteomes" id="UP000698800">
    <property type="component" value="Unassembled WGS sequence"/>
</dbReference>
<accession>A0A9P8I0T1</accession>
<reference evidence="2" key="1">
    <citation type="submission" date="2021-03" db="EMBL/GenBank/DDBJ databases">
        <title>Comparative genomics and phylogenomic investigation of the class Geoglossomycetes provide insights into ecological specialization and systematics.</title>
        <authorList>
            <person name="Melie T."/>
            <person name="Pirro S."/>
            <person name="Miller A.N."/>
            <person name="Quandt A."/>
        </authorList>
    </citation>
    <scope>NUCLEOTIDE SEQUENCE</scope>
    <source>
        <strain evidence="2">GBOQ0MN5Z8</strain>
    </source>
</reference>
<dbReference type="Gene3D" id="3.30.420.40">
    <property type="match status" value="2"/>
</dbReference>
<keyword evidence="3" id="KW-1185">Reference proteome</keyword>
<sequence length="358" mass="39740">MESPYRFTDCTSPVYRNNLGKCTDTDRDSAVNYHNGTLRSCARIDPSEAYLGLLQRFESESNGSRLYDPWASWNRARYPVLAREPGVGVDFVSSVRQWVMSHWFSSPPPTQQPLPPLTAEAEVIFNALCELRNVVQANGSSMQYIGLSVPVWLTDTQTVHIFSAAGRANLSIVDIGHPPAAAAASHGIDLCRVPSEYLSCQPEHVMALDLSRNALTASVLNISPNYYLLQELSYSVNHDIGTDQLDAHDISWREPTAWINNFAKDKGVTKLFLTGPDAMHPTFYRAVRNSDVAHLLQEEDSVPLERAVALGAAAMTKETMESQRSDCLEPDKCEQIRNEADRLAGKPASRVQLPHPEL</sequence>
<protein>
    <submittedName>
        <fullName evidence="2">Uncharacterized protein</fullName>
    </submittedName>
</protein>
<dbReference type="AlphaFoldDB" id="A0A9P8I0T1"/>
<proteinExistence type="predicted"/>
<organism evidence="2 3">
    <name type="scientific">Glutinoglossum americanum</name>
    <dbReference type="NCBI Taxonomy" id="1670608"/>
    <lineage>
        <taxon>Eukaryota</taxon>
        <taxon>Fungi</taxon>
        <taxon>Dikarya</taxon>
        <taxon>Ascomycota</taxon>
        <taxon>Pezizomycotina</taxon>
        <taxon>Geoglossomycetes</taxon>
        <taxon>Geoglossales</taxon>
        <taxon>Geoglossaceae</taxon>
        <taxon>Glutinoglossum</taxon>
    </lineage>
</organism>
<dbReference type="OrthoDB" id="4704653at2759"/>
<dbReference type="EMBL" id="JAGHQL010000188">
    <property type="protein sequence ID" value="KAH0536660.1"/>
    <property type="molecule type" value="Genomic_DNA"/>
</dbReference>